<dbReference type="InterPro" id="IPR002048">
    <property type="entry name" value="EF_hand_dom"/>
</dbReference>
<feature type="domain" description="EF-hand" evidence="15">
    <location>
        <begin position="78"/>
        <end position="111"/>
    </location>
</feature>
<evidence type="ECO:0000256" key="11">
    <source>
        <dbReference type="ARBA" id="ARBA00023128"/>
    </source>
</evidence>
<evidence type="ECO:0000256" key="12">
    <source>
        <dbReference type="ARBA" id="ARBA00023136"/>
    </source>
</evidence>
<comment type="caution">
    <text evidence="16">The sequence shown here is derived from an EMBL/GenBank/DDBJ whole genome shotgun (WGS) entry which is preliminary data.</text>
</comment>
<evidence type="ECO:0000256" key="14">
    <source>
        <dbReference type="SAM" id="MobiDB-lite"/>
    </source>
</evidence>
<dbReference type="InterPro" id="IPR018247">
    <property type="entry name" value="EF_Hand_1_Ca_BS"/>
</dbReference>
<keyword evidence="6" id="KW-0677">Repeat</keyword>
<evidence type="ECO:0000256" key="4">
    <source>
        <dbReference type="ARBA" id="ARBA00022568"/>
    </source>
</evidence>
<keyword evidence="7" id="KW-0999">Mitochondrion inner membrane</keyword>
<proteinExistence type="inferred from homology"/>
<keyword evidence="3" id="KW-0813">Transport</keyword>
<keyword evidence="10" id="KW-0406">Ion transport</keyword>
<evidence type="ECO:0000256" key="9">
    <source>
        <dbReference type="ARBA" id="ARBA00022946"/>
    </source>
</evidence>
<dbReference type="Gene3D" id="1.10.238.10">
    <property type="entry name" value="EF-hand"/>
    <property type="match status" value="2"/>
</dbReference>
<keyword evidence="17" id="KW-1185">Reference proteome</keyword>
<dbReference type="EMBL" id="MU069539">
    <property type="protein sequence ID" value="KAF5839580.1"/>
    <property type="molecule type" value="Genomic_DNA"/>
</dbReference>
<sequence length="310" mass="33929">MLPQGLLAALVPTYPASQSSSERSGSLAGERPAGEPVATAAHDTKAAHSIFDKFDINGDGLLSFAEFLLVLSLLSIPEEDISTIFSVVDADGSGTVDAEEFTVILDHLRNMANLSKSSLKRSGKEQASGLLISFFGPDLKGHLKLPTFIDFLRKLHNDLVELEFLHYDVGQTGSIPGIDFARSLVACSDIRAVDALLDKAERMPANLAERRVSKDEFSAMHSLCRRKHPLIVALQFTKKLGRRVTKQELSKIVQQTTGVALTPTVLDILFEVLGTSEGELDIDALADLLVRKDMAYSQDQKTKESAFRFW</sequence>
<feature type="region of interest" description="Disordered" evidence="14">
    <location>
        <begin position="16"/>
        <end position="40"/>
    </location>
</feature>
<evidence type="ECO:0000256" key="7">
    <source>
        <dbReference type="ARBA" id="ARBA00022792"/>
    </source>
</evidence>
<dbReference type="Pfam" id="PF13202">
    <property type="entry name" value="EF-hand_5"/>
    <property type="match status" value="1"/>
</dbReference>
<dbReference type="PANTHER" id="PTHR12294:SF1">
    <property type="entry name" value="CALCIUM UPTAKE PROTEIN 1, MITOCHONDRIAL"/>
    <property type="match status" value="1"/>
</dbReference>
<evidence type="ECO:0000313" key="16">
    <source>
        <dbReference type="EMBL" id="KAF5839580.1"/>
    </source>
</evidence>
<dbReference type="InterPro" id="IPR011992">
    <property type="entry name" value="EF-hand-dom_pair"/>
</dbReference>
<keyword evidence="5" id="KW-0479">Metal-binding</keyword>
<evidence type="ECO:0000256" key="3">
    <source>
        <dbReference type="ARBA" id="ARBA00022448"/>
    </source>
</evidence>
<dbReference type="PROSITE" id="PS50222">
    <property type="entry name" value="EF_HAND_2"/>
    <property type="match status" value="2"/>
</dbReference>
<dbReference type="InterPro" id="IPR039800">
    <property type="entry name" value="MICU1/2/3"/>
</dbReference>
<feature type="domain" description="EF-hand" evidence="15">
    <location>
        <begin position="42"/>
        <end position="77"/>
    </location>
</feature>
<organism evidence="16 17">
    <name type="scientific">Dunaliella salina</name>
    <name type="common">Green alga</name>
    <name type="synonym">Protococcus salinus</name>
    <dbReference type="NCBI Taxonomy" id="3046"/>
    <lineage>
        <taxon>Eukaryota</taxon>
        <taxon>Viridiplantae</taxon>
        <taxon>Chlorophyta</taxon>
        <taxon>core chlorophytes</taxon>
        <taxon>Chlorophyceae</taxon>
        <taxon>CS clade</taxon>
        <taxon>Chlamydomonadales</taxon>
        <taxon>Dunaliellaceae</taxon>
        <taxon>Dunaliella</taxon>
    </lineage>
</organism>
<dbReference type="CDD" id="cd00051">
    <property type="entry name" value="EFh"/>
    <property type="match status" value="1"/>
</dbReference>
<dbReference type="SUPFAM" id="SSF47473">
    <property type="entry name" value="EF-hand"/>
    <property type="match status" value="2"/>
</dbReference>
<keyword evidence="9" id="KW-0809">Transit peptide</keyword>
<evidence type="ECO:0000259" key="15">
    <source>
        <dbReference type="PROSITE" id="PS50222"/>
    </source>
</evidence>
<accession>A0ABQ7GY99</accession>
<keyword evidence="8" id="KW-0106">Calcium</keyword>
<dbReference type="PRINTS" id="PR00450">
    <property type="entry name" value="RECOVERIN"/>
</dbReference>
<evidence type="ECO:0000313" key="17">
    <source>
        <dbReference type="Proteomes" id="UP000815325"/>
    </source>
</evidence>
<comment type="similarity">
    <text evidence="13">Belongs to the MICU1 family. MICU1 subfamily.</text>
</comment>
<dbReference type="PROSITE" id="PS00018">
    <property type="entry name" value="EF_HAND_1"/>
    <property type="match status" value="2"/>
</dbReference>
<evidence type="ECO:0000256" key="5">
    <source>
        <dbReference type="ARBA" id="ARBA00022723"/>
    </source>
</evidence>
<evidence type="ECO:0000256" key="1">
    <source>
        <dbReference type="ARBA" id="ARBA00004273"/>
    </source>
</evidence>
<dbReference type="PANTHER" id="PTHR12294">
    <property type="entry name" value="EF HAND DOMAIN FAMILY A1,A2-RELATED"/>
    <property type="match status" value="1"/>
</dbReference>
<evidence type="ECO:0000256" key="13">
    <source>
        <dbReference type="ARBA" id="ARBA00038333"/>
    </source>
</evidence>
<evidence type="ECO:0000256" key="10">
    <source>
        <dbReference type="ARBA" id="ARBA00023065"/>
    </source>
</evidence>
<keyword evidence="12" id="KW-0472">Membrane</keyword>
<keyword evidence="4" id="KW-0109">Calcium transport</keyword>
<evidence type="ECO:0000256" key="6">
    <source>
        <dbReference type="ARBA" id="ARBA00022737"/>
    </source>
</evidence>
<name>A0ABQ7GY99_DUNSA</name>
<dbReference type="Proteomes" id="UP000815325">
    <property type="component" value="Unassembled WGS sequence"/>
</dbReference>
<protein>
    <recommendedName>
        <fullName evidence="15">EF-hand domain-containing protein</fullName>
    </recommendedName>
</protein>
<comment type="subcellular location">
    <subcellularLocation>
        <location evidence="1">Mitochondrion inner membrane</location>
    </subcellularLocation>
    <subcellularLocation>
        <location evidence="2">Mitochondrion intermembrane space</location>
    </subcellularLocation>
</comment>
<keyword evidence="11" id="KW-0496">Mitochondrion</keyword>
<evidence type="ECO:0000256" key="2">
    <source>
        <dbReference type="ARBA" id="ARBA00004569"/>
    </source>
</evidence>
<evidence type="ECO:0000256" key="8">
    <source>
        <dbReference type="ARBA" id="ARBA00022837"/>
    </source>
</evidence>
<dbReference type="SMART" id="SM00054">
    <property type="entry name" value="EFh"/>
    <property type="match status" value="2"/>
</dbReference>
<dbReference type="Pfam" id="PF13833">
    <property type="entry name" value="EF-hand_8"/>
    <property type="match status" value="1"/>
</dbReference>
<gene>
    <name evidence="16" type="ORF">DUNSADRAFT_455</name>
</gene>
<reference evidence="16" key="1">
    <citation type="submission" date="2017-08" db="EMBL/GenBank/DDBJ databases">
        <authorList>
            <person name="Polle J.E."/>
            <person name="Barry K."/>
            <person name="Cushman J."/>
            <person name="Schmutz J."/>
            <person name="Tran D."/>
            <person name="Hathwaick L.T."/>
            <person name="Yim W.C."/>
            <person name="Jenkins J."/>
            <person name="Mckie-Krisberg Z.M."/>
            <person name="Prochnik S."/>
            <person name="Lindquist E."/>
            <person name="Dockter R.B."/>
            <person name="Adam C."/>
            <person name="Molina H."/>
            <person name="Bunkerborg J."/>
            <person name="Jin E."/>
            <person name="Buchheim M."/>
            <person name="Magnuson J."/>
        </authorList>
    </citation>
    <scope>NUCLEOTIDE SEQUENCE</scope>
    <source>
        <strain evidence="16">CCAP 19/18</strain>
    </source>
</reference>